<keyword evidence="7 12" id="KW-0067">ATP-binding</keyword>
<dbReference type="InterPro" id="IPR020056">
    <property type="entry name" value="Rbsml_bL25/Gln-tRNA_synth_N"/>
</dbReference>
<dbReference type="Pfam" id="PF20974">
    <property type="entry name" value="tRNA-synt_1c_C2"/>
    <property type="match status" value="1"/>
</dbReference>
<dbReference type="GO" id="GO:0004818">
    <property type="term" value="F:glutamate-tRNA ligase activity"/>
    <property type="evidence" value="ECO:0007669"/>
    <property type="project" value="UniProtKB-EC"/>
</dbReference>
<dbReference type="EMBL" id="KV426185">
    <property type="protein sequence ID" value="KZV85545.1"/>
    <property type="molecule type" value="Genomic_DNA"/>
</dbReference>
<name>A0A165DWT5_EXIGL</name>
<dbReference type="InterPro" id="IPR014729">
    <property type="entry name" value="Rossmann-like_a/b/a_fold"/>
</dbReference>
<evidence type="ECO:0000256" key="9">
    <source>
        <dbReference type="ARBA" id="ARBA00023146"/>
    </source>
</evidence>
<dbReference type="GO" id="GO:0006424">
    <property type="term" value="P:glutamyl-tRNA aminoacylation"/>
    <property type="evidence" value="ECO:0007669"/>
    <property type="project" value="InterPro"/>
</dbReference>
<dbReference type="InterPro" id="IPR001412">
    <property type="entry name" value="aa-tRNA-synth_I_CS"/>
</dbReference>
<dbReference type="InterPro" id="IPR004046">
    <property type="entry name" value="GST_C"/>
</dbReference>
<dbReference type="InterPro" id="IPR049437">
    <property type="entry name" value="tRNA-synt_1c_C2"/>
</dbReference>
<feature type="domain" description="Glutamyl/glutaminyl-tRNA synthetase class Ib catalytic" evidence="14">
    <location>
        <begin position="188"/>
        <end position="493"/>
    </location>
</feature>
<evidence type="ECO:0000313" key="17">
    <source>
        <dbReference type="EMBL" id="KZV85545.1"/>
    </source>
</evidence>
<evidence type="ECO:0000256" key="10">
    <source>
        <dbReference type="ARBA" id="ARBA00030865"/>
    </source>
</evidence>
<dbReference type="FunCoup" id="A0A165DWT5">
    <property type="interactions" value="288"/>
</dbReference>
<proteinExistence type="inferred from homology"/>
<evidence type="ECO:0000256" key="11">
    <source>
        <dbReference type="ARBA" id="ARBA00048351"/>
    </source>
</evidence>
<evidence type="ECO:0000256" key="6">
    <source>
        <dbReference type="ARBA" id="ARBA00022741"/>
    </source>
</evidence>
<dbReference type="Gene3D" id="3.40.50.620">
    <property type="entry name" value="HUPs"/>
    <property type="match status" value="1"/>
</dbReference>
<dbReference type="GO" id="GO:0017102">
    <property type="term" value="C:methionyl glutamyl tRNA synthetase complex"/>
    <property type="evidence" value="ECO:0007669"/>
    <property type="project" value="TreeGrafter"/>
</dbReference>
<dbReference type="InterPro" id="IPR020059">
    <property type="entry name" value="Glu/Gln-tRNA-synth_Ib_codon-bd"/>
</dbReference>
<dbReference type="OrthoDB" id="10250478at2759"/>
<dbReference type="SUPFAM" id="SSF50715">
    <property type="entry name" value="Ribosomal protein L25-like"/>
    <property type="match status" value="1"/>
</dbReference>
<dbReference type="EC" id="6.1.1.17" evidence="3"/>
<feature type="domain" description="Glutamyl/glutaminyl-tRNA synthetase class Ib anti-codon binding" evidence="15">
    <location>
        <begin position="496"/>
        <end position="586"/>
    </location>
</feature>
<keyword evidence="9 12" id="KW-0030">Aminoacyl-tRNA synthetase</keyword>
<feature type="domain" description="tRNA synthetases class I (E and Q) anti-codon binding" evidence="16">
    <location>
        <begin position="599"/>
        <end position="671"/>
    </location>
</feature>
<dbReference type="GO" id="GO:0005524">
    <property type="term" value="F:ATP binding"/>
    <property type="evidence" value="ECO:0007669"/>
    <property type="project" value="UniProtKB-KW"/>
</dbReference>
<dbReference type="NCBIfam" id="TIGR00463">
    <property type="entry name" value="gltX_arch"/>
    <property type="match status" value="1"/>
</dbReference>
<comment type="catalytic activity">
    <reaction evidence="11">
        <text>tRNA(Glu) + L-glutamate + ATP = L-glutamyl-tRNA(Glu) + AMP + diphosphate</text>
        <dbReference type="Rhea" id="RHEA:23540"/>
        <dbReference type="Rhea" id="RHEA-COMP:9663"/>
        <dbReference type="Rhea" id="RHEA-COMP:9680"/>
        <dbReference type="ChEBI" id="CHEBI:29985"/>
        <dbReference type="ChEBI" id="CHEBI:30616"/>
        <dbReference type="ChEBI" id="CHEBI:33019"/>
        <dbReference type="ChEBI" id="CHEBI:78442"/>
        <dbReference type="ChEBI" id="CHEBI:78520"/>
        <dbReference type="ChEBI" id="CHEBI:456215"/>
        <dbReference type="EC" id="6.1.1.17"/>
    </reaction>
</comment>
<evidence type="ECO:0000256" key="2">
    <source>
        <dbReference type="ARBA" id="ARBA00008927"/>
    </source>
</evidence>
<comment type="subcellular location">
    <subcellularLocation>
        <location evidence="1">Cytoplasm</location>
    </subcellularLocation>
</comment>
<evidence type="ECO:0000259" key="13">
    <source>
        <dbReference type="Pfam" id="PF00043"/>
    </source>
</evidence>
<dbReference type="InterPro" id="IPR036282">
    <property type="entry name" value="Glutathione-S-Trfase_C_sf"/>
</dbReference>
<evidence type="ECO:0000259" key="15">
    <source>
        <dbReference type="Pfam" id="PF03950"/>
    </source>
</evidence>
<evidence type="ECO:0000256" key="7">
    <source>
        <dbReference type="ARBA" id="ARBA00022840"/>
    </source>
</evidence>
<dbReference type="CDD" id="cd00807">
    <property type="entry name" value="GlnRS_core"/>
    <property type="match status" value="1"/>
</dbReference>
<dbReference type="FunFam" id="3.40.50.620:FF:000070">
    <property type="entry name" value="Bifunctional glutamate/proline--tRNA ligase"/>
    <property type="match status" value="1"/>
</dbReference>
<evidence type="ECO:0000313" key="18">
    <source>
        <dbReference type="Proteomes" id="UP000077266"/>
    </source>
</evidence>
<keyword evidence="5 12" id="KW-0436">Ligase</keyword>
<dbReference type="AlphaFoldDB" id="A0A165DWT5"/>
<dbReference type="InterPro" id="IPR020058">
    <property type="entry name" value="Glu/Gln-tRNA-synth_Ib_cat-dom"/>
</dbReference>
<dbReference type="PANTHER" id="PTHR43097">
    <property type="entry name" value="GLUTAMINE-TRNA LIGASE"/>
    <property type="match status" value="1"/>
</dbReference>
<dbReference type="SUPFAM" id="SSF52374">
    <property type="entry name" value="Nucleotidylyl transferase"/>
    <property type="match status" value="1"/>
</dbReference>
<comment type="similarity">
    <text evidence="2">Belongs to the class-I aminoacyl-tRNA synthetase family. Glutamate--tRNA ligase type 2 subfamily.</text>
</comment>
<dbReference type="InParanoid" id="A0A165DWT5"/>
<keyword evidence="8 12" id="KW-0648">Protein biosynthesis</keyword>
<dbReference type="InterPro" id="IPR011035">
    <property type="entry name" value="Ribosomal_bL25/Gln-tRNA_synth"/>
</dbReference>
<dbReference type="Gene3D" id="2.40.240.10">
    <property type="entry name" value="Ribosomal Protein L25, Chain P"/>
    <property type="match status" value="2"/>
</dbReference>
<feature type="domain" description="Glutathione S-transferase C-terminal" evidence="13">
    <location>
        <begin position="86"/>
        <end position="145"/>
    </location>
</feature>
<dbReference type="PRINTS" id="PR00987">
    <property type="entry name" value="TRNASYNTHGLU"/>
</dbReference>
<accession>A0A165DWT5</accession>
<evidence type="ECO:0000256" key="3">
    <source>
        <dbReference type="ARBA" id="ARBA00012835"/>
    </source>
</evidence>
<dbReference type="Pfam" id="PF03950">
    <property type="entry name" value="tRNA-synt_1c_C"/>
    <property type="match status" value="1"/>
</dbReference>
<evidence type="ECO:0000259" key="16">
    <source>
        <dbReference type="Pfam" id="PF20974"/>
    </source>
</evidence>
<dbReference type="InterPro" id="IPR050132">
    <property type="entry name" value="Gln/Glu-tRNA_Ligase"/>
</dbReference>
<dbReference type="Gene3D" id="1.20.1050.10">
    <property type="match status" value="1"/>
</dbReference>
<evidence type="ECO:0000256" key="5">
    <source>
        <dbReference type="ARBA" id="ARBA00022598"/>
    </source>
</evidence>
<evidence type="ECO:0000256" key="8">
    <source>
        <dbReference type="ARBA" id="ARBA00022917"/>
    </source>
</evidence>
<evidence type="ECO:0000259" key="14">
    <source>
        <dbReference type="Pfam" id="PF00749"/>
    </source>
</evidence>
<evidence type="ECO:0000256" key="1">
    <source>
        <dbReference type="ARBA" id="ARBA00004496"/>
    </source>
</evidence>
<dbReference type="PROSITE" id="PS00178">
    <property type="entry name" value="AA_TRNA_LIGASE_I"/>
    <property type="match status" value="1"/>
</dbReference>
<dbReference type="Pfam" id="PF00043">
    <property type="entry name" value="GST_C"/>
    <property type="match status" value="1"/>
</dbReference>
<organism evidence="17 18">
    <name type="scientific">Exidia glandulosa HHB12029</name>
    <dbReference type="NCBI Taxonomy" id="1314781"/>
    <lineage>
        <taxon>Eukaryota</taxon>
        <taxon>Fungi</taxon>
        <taxon>Dikarya</taxon>
        <taxon>Basidiomycota</taxon>
        <taxon>Agaricomycotina</taxon>
        <taxon>Agaricomycetes</taxon>
        <taxon>Auriculariales</taxon>
        <taxon>Exidiaceae</taxon>
        <taxon>Exidia</taxon>
    </lineage>
</organism>
<gene>
    <name evidence="17" type="ORF">EXIGLDRAFT_622972</name>
</gene>
<evidence type="ECO:0000256" key="4">
    <source>
        <dbReference type="ARBA" id="ARBA00022490"/>
    </source>
</evidence>
<dbReference type="STRING" id="1314781.A0A165DWT5"/>
<dbReference type="PANTHER" id="PTHR43097:SF5">
    <property type="entry name" value="GLUTAMATE--TRNA LIGASE"/>
    <property type="match status" value="1"/>
</dbReference>
<protein>
    <recommendedName>
        <fullName evidence="3">glutamate--tRNA ligase</fullName>
        <ecNumber evidence="3">6.1.1.17</ecNumber>
    </recommendedName>
    <alternativeName>
        <fullName evidence="10">Glutamyl-tRNA synthetase</fullName>
    </alternativeName>
</protein>
<keyword evidence="4" id="KW-0963">Cytoplasm</keyword>
<evidence type="ECO:0000256" key="12">
    <source>
        <dbReference type="RuleBase" id="RU363037"/>
    </source>
</evidence>
<dbReference type="GO" id="GO:0005829">
    <property type="term" value="C:cytosol"/>
    <property type="evidence" value="ECO:0007669"/>
    <property type="project" value="TreeGrafter"/>
</dbReference>
<keyword evidence="6 12" id="KW-0547">Nucleotide-binding</keyword>
<dbReference type="FunFam" id="2.40.240.10:FF:000004">
    <property type="entry name" value="Glutamyl-tRNA synthetase, cytoplasmic"/>
    <property type="match status" value="1"/>
</dbReference>
<dbReference type="InterPro" id="IPR000924">
    <property type="entry name" value="Glu/Gln-tRNA-synth"/>
</dbReference>
<dbReference type="HAMAP" id="MF_02076">
    <property type="entry name" value="Glu_tRNA_synth_type2"/>
    <property type="match status" value="1"/>
</dbReference>
<dbReference type="SUPFAM" id="SSF47616">
    <property type="entry name" value="GST C-terminal domain-like"/>
    <property type="match status" value="1"/>
</dbReference>
<keyword evidence="18" id="KW-1185">Reference proteome</keyword>
<reference evidence="17 18" key="1">
    <citation type="journal article" date="2016" name="Mol. Biol. Evol.">
        <title>Comparative Genomics of Early-Diverging Mushroom-Forming Fungi Provides Insights into the Origins of Lignocellulose Decay Capabilities.</title>
        <authorList>
            <person name="Nagy L.G."/>
            <person name="Riley R."/>
            <person name="Tritt A."/>
            <person name="Adam C."/>
            <person name="Daum C."/>
            <person name="Floudas D."/>
            <person name="Sun H."/>
            <person name="Yadav J.S."/>
            <person name="Pangilinan J."/>
            <person name="Larsson K.H."/>
            <person name="Matsuura K."/>
            <person name="Barry K."/>
            <person name="Labutti K."/>
            <person name="Kuo R."/>
            <person name="Ohm R.A."/>
            <person name="Bhattacharya S.S."/>
            <person name="Shirouzu T."/>
            <person name="Yoshinaga Y."/>
            <person name="Martin F.M."/>
            <person name="Grigoriev I.V."/>
            <person name="Hibbett D.S."/>
        </authorList>
    </citation>
    <scope>NUCLEOTIDE SEQUENCE [LARGE SCALE GENOMIC DNA]</scope>
    <source>
        <strain evidence="17 18">HHB12029</strain>
    </source>
</reference>
<dbReference type="Pfam" id="PF00749">
    <property type="entry name" value="tRNA-synt_1c"/>
    <property type="match status" value="1"/>
</dbReference>
<dbReference type="Proteomes" id="UP000077266">
    <property type="component" value="Unassembled WGS sequence"/>
</dbReference>
<sequence>MPGLALALTESPFPYAALALASYLRVPVSFDADKSLEHTDASGTKATGLDAVLDALVKGTNVAGASTKSASFIDIARALATPSTPFPEITKAIDTLDDHLAFRTLLAGHELSVADFAVWGAIKSSSKALGVLKSGQHPHISRWITYIDGLASTVDALAQLTDAKYNKARSSTTSASFALGLPGAVHGKVVTRFPPEPSGYLHIGHAKAAMLNYFFGKEMYNGKFIVRFDDTNPTKERDEFEQTILEDLEMLGIRGDVITHTSDWFEKLYEYAVEIIKRGKAYCDDTEQVDMRAQRMDGIASKRRDASIEENLARFAEMTKGTTEGKRWCLRAKISVDDPNKAMRDPVIYRCNDMPHHRTGDKWKVYPIYDFACPIVDALEGVTHALRTNEYHDRNPQYQWMLDALGLRKVEVWDFSRLNFVFTLLSKRKLHWFVDQNLVRGWDDPRFPTVRGVRRRGMTVEAIKQYMLLQGPSQSTVALEWDSIWAINKKVIDPIAPRLWAIAKDKAVKVTVTNGPKSETKTLPLHKKNPDVGTKQTLFSSAILVEQEDALSFEDNEEITLMDWGNAFVRKKSVDASGVITALEMELFLEGDFKKTKKKITWLAQTDFAPVRLLDYDYLITKKSLEENDSLGDFVTPTTEFVVEALTDANVTALKKGDIMQFERKGYYIYDGERDGARDFICIPDGRAASIASKWVTSGATAPSAQKLAGQSWGKGAAAPKKTTAAATTGAPAVAENQFAAATTKMYKVDSVYSTETPPKADTKMYEVKSLYAE</sequence>
<dbReference type="InterPro" id="IPR004526">
    <property type="entry name" value="Glu-tRNA-synth_arc/euk"/>
</dbReference>